<evidence type="ECO:0000313" key="3">
    <source>
        <dbReference type="EMBL" id="KAK5166481.1"/>
    </source>
</evidence>
<protein>
    <submittedName>
        <fullName evidence="3">Uncharacterized protein</fullName>
    </submittedName>
</protein>
<feature type="compositionally biased region" description="Low complexity" evidence="1">
    <location>
        <begin position="21"/>
        <end position="60"/>
    </location>
</feature>
<dbReference type="GeneID" id="89929358"/>
<accession>A0AAV9P4F3</accession>
<dbReference type="Proteomes" id="UP001337655">
    <property type="component" value="Unassembled WGS sequence"/>
</dbReference>
<name>A0AAV9P4F3_9PEZI</name>
<evidence type="ECO:0000256" key="1">
    <source>
        <dbReference type="SAM" id="MobiDB-lite"/>
    </source>
</evidence>
<comment type="caution">
    <text evidence="3">The sequence shown here is derived from an EMBL/GenBank/DDBJ whole genome shotgun (WGS) entry which is preliminary data.</text>
</comment>
<evidence type="ECO:0000313" key="4">
    <source>
        <dbReference type="Proteomes" id="UP001337655"/>
    </source>
</evidence>
<keyword evidence="2" id="KW-0812">Transmembrane</keyword>
<dbReference type="RefSeq" id="XP_064656363.1">
    <property type="nucleotide sequence ID" value="XM_064805258.1"/>
</dbReference>
<proteinExistence type="predicted"/>
<dbReference type="AlphaFoldDB" id="A0AAV9P4F3"/>
<keyword evidence="2" id="KW-1133">Transmembrane helix</keyword>
<reference evidence="3 4" key="1">
    <citation type="submission" date="2023-08" db="EMBL/GenBank/DDBJ databases">
        <title>Black Yeasts Isolated from many extreme environments.</title>
        <authorList>
            <person name="Coleine C."/>
            <person name="Stajich J.E."/>
            <person name="Selbmann L."/>
        </authorList>
    </citation>
    <scope>NUCLEOTIDE SEQUENCE [LARGE SCALE GENOMIC DNA]</scope>
    <source>
        <strain evidence="3 4">CCFEE 5935</strain>
    </source>
</reference>
<gene>
    <name evidence="3" type="ORF">LTR77_008024</name>
</gene>
<sequence length="392" mass="42900">MSGAPTVSAPPAAHPSSNVQTLPATASTSTAAGSAPPSSSNPPALTTANPGPPSASASPPAKSWWKPLYKHVTSNRIGVVLCLVALLVSVLGLYLAFKGIDIAKASLLEGRKQMVITLWEDCRDRAVSGSRLEKLMAGSRLMLEAKDLHKDNLCQQYLNVSLGSVVKRQALELWTSPRAAKVRLMLRGALSYAGMSRSIENRPFLDNGSSASASYAEAFYAGGISCTEAFGTMLKRGDFGDWTSTGVLKLNLGLAVLIIWVPYWVTYVGFMLGAYALLPLGVYDVDYKILRSRTRDNSMGTYADEHAMTRRIRIVWIAWPLFPQSTKEHRPLSTKYKRRIPGVFLRRVIILETAKMEEMTLSAHLLRFYVTSLTALLTRRLSMSLSEYAVGH</sequence>
<feature type="region of interest" description="Disordered" evidence="1">
    <location>
        <begin position="1"/>
        <end position="60"/>
    </location>
</feature>
<keyword evidence="2" id="KW-0472">Membrane</keyword>
<keyword evidence="4" id="KW-1185">Reference proteome</keyword>
<dbReference type="EMBL" id="JAVRRT010000013">
    <property type="protein sequence ID" value="KAK5166481.1"/>
    <property type="molecule type" value="Genomic_DNA"/>
</dbReference>
<evidence type="ECO:0000256" key="2">
    <source>
        <dbReference type="SAM" id="Phobius"/>
    </source>
</evidence>
<organism evidence="3 4">
    <name type="scientific">Saxophila tyrrhenica</name>
    <dbReference type="NCBI Taxonomy" id="1690608"/>
    <lineage>
        <taxon>Eukaryota</taxon>
        <taxon>Fungi</taxon>
        <taxon>Dikarya</taxon>
        <taxon>Ascomycota</taxon>
        <taxon>Pezizomycotina</taxon>
        <taxon>Dothideomycetes</taxon>
        <taxon>Dothideomycetidae</taxon>
        <taxon>Mycosphaerellales</taxon>
        <taxon>Extremaceae</taxon>
        <taxon>Saxophila</taxon>
    </lineage>
</organism>
<feature type="transmembrane region" description="Helical" evidence="2">
    <location>
        <begin position="77"/>
        <end position="97"/>
    </location>
</feature>